<proteinExistence type="predicted"/>
<organism evidence="3 4">
    <name type="scientific">Candidatus Methanoperedens nitratireducens</name>
    <dbReference type="NCBI Taxonomy" id="1392998"/>
    <lineage>
        <taxon>Archaea</taxon>
        <taxon>Methanobacteriati</taxon>
        <taxon>Methanobacteriota</taxon>
        <taxon>Stenosarchaea group</taxon>
        <taxon>Methanomicrobia</taxon>
        <taxon>Methanosarcinales</taxon>
        <taxon>ANME-2 cluster</taxon>
        <taxon>Candidatus Methanoperedentaceae</taxon>
        <taxon>Candidatus Methanoperedens</taxon>
    </lineage>
</organism>
<accession>A0A284VS10</accession>
<dbReference type="Pfam" id="PF14251">
    <property type="entry name" value="PterinBD-DUF4346"/>
    <property type="match status" value="1"/>
</dbReference>
<reference evidence="4" key="1">
    <citation type="submission" date="2017-06" db="EMBL/GenBank/DDBJ databases">
        <authorList>
            <person name="Cremers G."/>
        </authorList>
    </citation>
    <scope>NUCLEOTIDE SEQUENCE [LARGE SCALE GENOMIC DNA]</scope>
</reference>
<dbReference type="PROSITE" id="PS50972">
    <property type="entry name" value="PTERIN_BINDING"/>
    <property type="match status" value="1"/>
</dbReference>
<protein>
    <submittedName>
        <fullName evidence="3">Dihydropteroate synthase</fullName>
    </submittedName>
</protein>
<name>A0A284VS10_9EURY</name>
<dbReference type="InterPro" id="IPR025595">
    <property type="entry name" value="PterinBD-DUF4346"/>
</dbReference>
<dbReference type="InterPro" id="IPR016041">
    <property type="entry name" value="Ac-CoA_synth_d_su_TIM-brl"/>
</dbReference>
<dbReference type="InterPro" id="IPR000489">
    <property type="entry name" value="Pterin-binding_dom"/>
</dbReference>
<dbReference type="Pfam" id="PF20123">
    <property type="entry name" value="DUF6513"/>
    <property type="match status" value="1"/>
</dbReference>
<dbReference type="GO" id="GO:0015948">
    <property type="term" value="P:methanogenesis"/>
    <property type="evidence" value="ECO:0007669"/>
    <property type="project" value="UniProtKB-KW"/>
</dbReference>
<dbReference type="EMBL" id="FZMP01000206">
    <property type="protein sequence ID" value="SNQ62075.1"/>
    <property type="molecule type" value="Genomic_DNA"/>
</dbReference>
<dbReference type="InterPro" id="IPR011005">
    <property type="entry name" value="Dihydropteroate_synth-like_sf"/>
</dbReference>
<evidence type="ECO:0000256" key="1">
    <source>
        <dbReference type="ARBA" id="ARBA00022994"/>
    </source>
</evidence>
<gene>
    <name evidence="3" type="ORF">MNV_590008</name>
</gene>
<dbReference type="Pfam" id="PF03599">
    <property type="entry name" value="CdhD"/>
    <property type="match status" value="1"/>
</dbReference>
<evidence type="ECO:0000259" key="2">
    <source>
        <dbReference type="PROSITE" id="PS50972"/>
    </source>
</evidence>
<dbReference type="GO" id="GO:0042558">
    <property type="term" value="P:pteridine-containing compound metabolic process"/>
    <property type="evidence" value="ECO:0007669"/>
    <property type="project" value="InterPro"/>
</dbReference>
<evidence type="ECO:0000313" key="3">
    <source>
        <dbReference type="EMBL" id="SNQ62075.1"/>
    </source>
</evidence>
<dbReference type="RefSeq" id="WP_096206692.1">
    <property type="nucleotide sequence ID" value="NZ_FZMP01000206.1"/>
</dbReference>
<dbReference type="STRING" id="1392998.ANME2D_00950"/>
<evidence type="ECO:0000313" key="4">
    <source>
        <dbReference type="Proteomes" id="UP000218615"/>
    </source>
</evidence>
<sequence>MTTLVVTGKLAENTVKRSVQNDAEVLVLDIEVASFITPALLRRSLPEKKYDLILIPGLASGDFSGLEKETGTPIRLGPKHAVDLGFVLSYTGDIAFSRKVPACELLLDKRRSNALERVAELEDRASPALFLKGVKLGGNSRMKVMAEIVDAAHLTGQELTNKIIYFAKLGADIIDLGMSMDTEPHEAGAAVKIAKSVTDLPLSIDTLDPVLINAALDAGVDAVLSLNSGNINEVRDNIVRNLATVVIIPDCVEEIESLFNNIESARKMGINNIIADPVLEPPGHGFVESIDRYYEFRKRDPKTPLFFGAGNVTELVDADSTGINAMLAGMAMELDANVLFTPEYSDKARGSVFELKTASVMMALSKERGSAPKDLGIDLLFAKEKRRREIGSMPESPILARESDGWHLDPAGCFKIDITADEIRDGKLYPGKIVARTKKNSIAGTTAKEVLDTIVRLGLVSRLDHAAYLGRELMKAELALKFKRSYSQDDEF</sequence>
<dbReference type="InterPro" id="IPR005236">
    <property type="entry name" value="Dihydropt_synth"/>
</dbReference>
<dbReference type="InterPro" id="IPR045406">
    <property type="entry name" value="DUF6513"/>
</dbReference>
<dbReference type="Proteomes" id="UP000218615">
    <property type="component" value="Unassembled WGS sequence"/>
</dbReference>
<dbReference type="AlphaFoldDB" id="A0A284VS10"/>
<dbReference type="NCBIfam" id="TIGR00284">
    <property type="entry name" value="dihydropteroate synthase-like protein"/>
    <property type="match status" value="1"/>
</dbReference>
<dbReference type="OrthoDB" id="70327at2157"/>
<keyword evidence="1" id="KW-0484">Methanogenesis</keyword>
<feature type="domain" description="Pterin-binding" evidence="2">
    <location>
        <begin position="128"/>
        <end position="363"/>
    </location>
</feature>
<dbReference type="SUPFAM" id="SSF51717">
    <property type="entry name" value="Dihydropteroate synthetase-like"/>
    <property type="match status" value="1"/>
</dbReference>
<dbReference type="Gene3D" id="3.20.20.20">
    <property type="entry name" value="Dihydropteroate synthase-like"/>
    <property type="match status" value="1"/>
</dbReference>
<keyword evidence="4" id="KW-1185">Reference proteome</keyword>